<organism evidence="1 2">
    <name type="scientific">Bifidobacterium oedipodis</name>
    <dbReference type="NCBI Taxonomy" id="2675322"/>
    <lineage>
        <taxon>Bacteria</taxon>
        <taxon>Bacillati</taxon>
        <taxon>Actinomycetota</taxon>
        <taxon>Actinomycetes</taxon>
        <taxon>Bifidobacteriales</taxon>
        <taxon>Bifidobacteriaceae</taxon>
        <taxon>Bifidobacterium</taxon>
    </lineage>
</organism>
<reference evidence="1 2" key="1">
    <citation type="submission" date="2020-02" db="EMBL/GenBank/DDBJ databases">
        <title>Characterization of phylogenetic diversity of novel bifidobacterial species isolated in Czech ZOOs.</title>
        <authorList>
            <person name="Lugli G.A."/>
            <person name="Vera N.B."/>
            <person name="Ventura M."/>
        </authorList>
    </citation>
    <scope>NUCLEOTIDE SEQUENCE [LARGE SCALE GENOMIC DNA]</scope>
    <source>
        <strain evidence="1 2">DSM 109957</strain>
    </source>
</reference>
<dbReference type="EMBL" id="JAAIII010000011">
    <property type="protein sequence ID" value="NMM95210.1"/>
    <property type="molecule type" value="Genomic_DNA"/>
</dbReference>
<dbReference type="RefSeq" id="WP_169173210.1">
    <property type="nucleotide sequence ID" value="NZ_JAAIII010000011.1"/>
</dbReference>
<sequence>MKQTIALTHAPSKHLPRTSFTRECKASGLMPCTKKSLAATGVIIAERFETGNIEKCITTSASIKYAPPPQWPNLPDDEDWW</sequence>
<accession>A0A7Y0ERQ4</accession>
<gene>
    <name evidence="1" type="ORF">G1C95_2398</name>
</gene>
<name>A0A7Y0ERQ4_9BIFI</name>
<dbReference type="Proteomes" id="UP000532194">
    <property type="component" value="Unassembled WGS sequence"/>
</dbReference>
<dbReference type="AlphaFoldDB" id="A0A7Y0ERQ4"/>
<comment type="caution">
    <text evidence="1">The sequence shown here is derived from an EMBL/GenBank/DDBJ whole genome shotgun (WGS) entry which is preliminary data.</text>
</comment>
<evidence type="ECO:0000313" key="1">
    <source>
        <dbReference type="EMBL" id="NMM95210.1"/>
    </source>
</evidence>
<keyword evidence="2" id="KW-1185">Reference proteome</keyword>
<evidence type="ECO:0000313" key="2">
    <source>
        <dbReference type="Proteomes" id="UP000532194"/>
    </source>
</evidence>
<proteinExistence type="predicted"/>
<protein>
    <submittedName>
        <fullName evidence="1">Uncharacterized protein</fullName>
    </submittedName>
</protein>